<comment type="caution">
    <text evidence="2">The sequence shown here is derived from an EMBL/GenBank/DDBJ whole genome shotgun (WGS) entry which is preliminary data.</text>
</comment>
<protein>
    <submittedName>
        <fullName evidence="2">Uncharacterized protein</fullName>
    </submittedName>
</protein>
<accession>A0A6L2LPZ9</accession>
<dbReference type="AlphaFoldDB" id="A0A6L2LPZ9"/>
<feature type="compositionally biased region" description="Basic and acidic residues" evidence="1">
    <location>
        <begin position="18"/>
        <end position="27"/>
    </location>
</feature>
<organism evidence="2">
    <name type="scientific">Tanacetum cinerariifolium</name>
    <name type="common">Dalmatian daisy</name>
    <name type="synonym">Chrysanthemum cinerariifolium</name>
    <dbReference type="NCBI Taxonomy" id="118510"/>
    <lineage>
        <taxon>Eukaryota</taxon>
        <taxon>Viridiplantae</taxon>
        <taxon>Streptophyta</taxon>
        <taxon>Embryophyta</taxon>
        <taxon>Tracheophyta</taxon>
        <taxon>Spermatophyta</taxon>
        <taxon>Magnoliopsida</taxon>
        <taxon>eudicotyledons</taxon>
        <taxon>Gunneridae</taxon>
        <taxon>Pentapetalae</taxon>
        <taxon>asterids</taxon>
        <taxon>campanulids</taxon>
        <taxon>Asterales</taxon>
        <taxon>Asteraceae</taxon>
        <taxon>Asteroideae</taxon>
        <taxon>Anthemideae</taxon>
        <taxon>Anthemidinae</taxon>
        <taxon>Tanacetum</taxon>
    </lineage>
</organism>
<reference evidence="2" key="1">
    <citation type="journal article" date="2019" name="Sci. Rep.">
        <title>Draft genome of Tanacetum cinerariifolium, the natural source of mosquito coil.</title>
        <authorList>
            <person name="Yamashiro T."/>
            <person name="Shiraishi A."/>
            <person name="Satake H."/>
            <person name="Nakayama K."/>
        </authorList>
    </citation>
    <scope>NUCLEOTIDE SEQUENCE</scope>
</reference>
<gene>
    <name evidence="2" type="ORF">Tci_035268</name>
</gene>
<name>A0A6L2LPZ9_TANCI</name>
<proteinExistence type="predicted"/>
<feature type="region of interest" description="Disordered" evidence="1">
    <location>
        <begin position="6"/>
        <end position="33"/>
    </location>
</feature>
<feature type="region of interest" description="Disordered" evidence="1">
    <location>
        <begin position="78"/>
        <end position="101"/>
    </location>
</feature>
<evidence type="ECO:0000313" key="2">
    <source>
        <dbReference type="EMBL" id="GEU63290.1"/>
    </source>
</evidence>
<dbReference type="EMBL" id="BKCJ010004821">
    <property type="protein sequence ID" value="GEU63290.1"/>
    <property type="molecule type" value="Genomic_DNA"/>
</dbReference>
<feature type="compositionally biased region" description="Acidic residues" evidence="1">
    <location>
        <begin position="8"/>
        <end position="17"/>
    </location>
</feature>
<sequence>MILNFIDDIQDTDDEEHETNKGGDKGKTTATDEDMSKPFKEVLKCLFTRRIIEFSSPGYKMLTNVKIYDGTGDPEDHITGREEAGGRATNTNKTARDSKRNERKFSKRLGLYNSEEIDEEGFDVYFQGGLRRDEQFNAQEYWLSICQEEYLSLSGSHASTIRNPVLMVLHKMITYGLCKRTTSEVDEEESSW</sequence>
<evidence type="ECO:0000256" key="1">
    <source>
        <dbReference type="SAM" id="MobiDB-lite"/>
    </source>
</evidence>